<evidence type="ECO:0000313" key="1">
    <source>
        <dbReference type="EMBL" id="KAL0120750.1"/>
    </source>
</evidence>
<reference evidence="1 2" key="1">
    <citation type="submission" date="2023-03" db="EMBL/GenBank/DDBJ databases">
        <title>High recombination rates correlate with genetic variation in Cardiocondyla obscurior ants.</title>
        <authorList>
            <person name="Errbii M."/>
        </authorList>
    </citation>
    <scope>NUCLEOTIDE SEQUENCE [LARGE SCALE GENOMIC DNA]</scope>
    <source>
        <strain evidence="1">Alpha-2009</strain>
        <tissue evidence="1">Whole body</tissue>
    </source>
</reference>
<accession>A0AAW2G2X6</accession>
<protein>
    <submittedName>
        <fullName evidence="1">Uncharacterized protein</fullName>
    </submittedName>
</protein>
<name>A0AAW2G2X6_9HYME</name>
<comment type="caution">
    <text evidence="1">The sequence shown here is derived from an EMBL/GenBank/DDBJ whole genome shotgun (WGS) entry which is preliminary data.</text>
</comment>
<dbReference type="AlphaFoldDB" id="A0AAW2G2X6"/>
<sequence length="41" mass="5006">MYFIARQKSAKAWLRKHLNRQPRVCLIKRPRRVPSSKSEIR</sequence>
<evidence type="ECO:0000313" key="2">
    <source>
        <dbReference type="Proteomes" id="UP001430953"/>
    </source>
</evidence>
<dbReference type="Proteomes" id="UP001430953">
    <property type="component" value="Unassembled WGS sequence"/>
</dbReference>
<proteinExistence type="predicted"/>
<organism evidence="1 2">
    <name type="scientific">Cardiocondyla obscurior</name>
    <dbReference type="NCBI Taxonomy" id="286306"/>
    <lineage>
        <taxon>Eukaryota</taxon>
        <taxon>Metazoa</taxon>
        <taxon>Ecdysozoa</taxon>
        <taxon>Arthropoda</taxon>
        <taxon>Hexapoda</taxon>
        <taxon>Insecta</taxon>
        <taxon>Pterygota</taxon>
        <taxon>Neoptera</taxon>
        <taxon>Endopterygota</taxon>
        <taxon>Hymenoptera</taxon>
        <taxon>Apocrita</taxon>
        <taxon>Aculeata</taxon>
        <taxon>Formicoidea</taxon>
        <taxon>Formicidae</taxon>
        <taxon>Myrmicinae</taxon>
        <taxon>Cardiocondyla</taxon>
    </lineage>
</organism>
<keyword evidence="2" id="KW-1185">Reference proteome</keyword>
<gene>
    <name evidence="1" type="ORF">PUN28_008432</name>
</gene>
<dbReference type="EMBL" id="JADYXP020000007">
    <property type="protein sequence ID" value="KAL0120750.1"/>
    <property type="molecule type" value="Genomic_DNA"/>
</dbReference>